<dbReference type="PIRSF" id="PIRSF002741">
    <property type="entry name" value="MppA"/>
    <property type="match status" value="1"/>
</dbReference>
<dbReference type="OrthoDB" id="9801912at2"/>
<evidence type="ECO:0000259" key="9">
    <source>
        <dbReference type="PROSITE" id="PS50063"/>
    </source>
</evidence>
<evidence type="ECO:0000256" key="4">
    <source>
        <dbReference type="ARBA" id="ARBA00022729"/>
    </source>
</evidence>
<keyword evidence="11" id="KW-1185">Reference proteome</keyword>
<dbReference type="Proteomes" id="UP000269301">
    <property type="component" value="Unassembled WGS sequence"/>
</dbReference>
<dbReference type="RefSeq" id="WP_121204937.1">
    <property type="nucleotide sequence ID" value="NZ_RBZP01000012.1"/>
</dbReference>
<dbReference type="GO" id="GO:0043190">
    <property type="term" value="C:ATP-binding cassette (ABC) transporter complex"/>
    <property type="evidence" value="ECO:0007669"/>
    <property type="project" value="InterPro"/>
</dbReference>
<evidence type="ECO:0000256" key="8">
    <source>
        <dbReference type="SAM" id="SignalP"/>
    </source>
</evidence>
<evidence type="ECO:0000256" key="6">
    <source>
        <dbReference type="ARBA" id="ARBA00023139"/>
    </source>
</evidence>
<evidence type="ECO:0000256" key="7">
    <source>
        <dbReference type="ARBA" id="ARBA00023288"/>
    </source>
</evidence>
<comment type="subcellular location">
    <subcellularLocation>
        <location evidence="1">Cell membrane</location>
        <topology evidence="1">Lipid-anchor</topology>
    </subcellularLocation>
</comment>
<dbReference type="InterPro" id="IPR039424">
    <property type="entry name" value="SBP_5"/>
</dbReference>
<dbReference type="InterPro" id="IPR003093">
    <property type="entry name" value="Bcl2_BH4"/>
</dbReference>
<dbReference type="Pfam" id="PF00496">
    <property type="entry name" value="SBP_bac_5"/>
    <property type="match status" value="1"/>
</dbReference>
<feature type="domain" description="Apoptosis regulator Bcl-2 family BH4" evidence="9">
    <location>
        <begin position="531"/>
        <end position="550"/>
    </location>
</feature>
<dbReference type="FunFam" id="3.10.105.10:FF:000001">
    <property type="entry name" value="Oligopeptide ABC transporter, oligopeptide-binding protein"/>
    <property type="match status" value="1"/>
</dbReference>
<keyword evidence="4 8" id="KW-0732">Signal</keyword>
<evidence type="ECO:0000313" key="11">
    <source>
        <dbReference type="Proteomes" id="UP000269301"/>
    </source>
</evidence>
<gene>
    <name evidence="10" type="ORF">D8M06_13515</name>
</gene>
<dbReference type="EMBL" id="RBZP01000012">
    <property type="protein sequence ID" value="RKQ31506.1"/>
    <property type="molecule type" value="Genomic_DNA"/>
</dbReference>
<dbReference type="InterPro" id="IPR030678">
    <property type="entry name" value="Peptide/Ni-bd"/>
</dbReference>
<dbReference type="InterPro" id="IPR000914">
    <property type="entry name" value="SBP_5_dom"/>
</dbReference>
<dbReference type="Gene3D" id="3.90.76.10">
    <property type="entry name" value="Dipeptide-binding Protein, Domain 1"/>
    <property type="match status" value="1"/>
</dbReference>
<evidence type="ECO:0000256" key="2">
    <source>
        <dbReference type="ARBA" id="ARBA00005695"/>
    </source>
</evidence>
<proteinExistence type="inferred from homology"/>
<evidence type="ECO:0000313" key="10">
    <source>
        <dbReference type="EMBL" id="RKQ31506.1"/>
    </source>
</evidence>
<dbReference type="PROSITE" id="PS51257">
    <property type="entry name" value="PROKAR_LIPOPROTEIN"/>
    <property type="match status" value="1"/>
</dbReference>
<keyword evidence="6" id="KW-0564">Palmitate</keyword>
<keyword evidence="5" id="KW-0571">Peptide transport</keyword>
<dbReference type="GO" id="GO:0015833">
    <property type="term" value="P:peptide transport"/>
    <property type="evidence" value="ECO:0007669"/>
    <property type="project" value="UniProtKB-KW"/>
</dbReference>
<evidence type="ECO:0000256" key="5">
    <source>
        <dbReference type="ARBA" id="ARBA00022856"/>
    </source>
</evidence>
<dbReference type="PANTHER" id="PTHR30290:SF10">
    <property type="entry name" value="PERIPLASMIC OLIGOPEPTIDE-BINDING PROTEIN-RELATED"/>
    <property type="match status" value="1"/>
</dbReference>
<name>A0A494ZXT3_9BACI</name>
<dbReference type="AlphaFoldDB" id="A0A494ZXT3"/>
<dbReference type="FunFam" id="3.90.76.10:FF:000001">
    <property type="entry name" value="Oligopeptide ABC transporter substrate-binding protein"/>
    <property type="match status" value="1"/>
</dbReference>
<dbReference type="SUPFAM" id="SSF53850">
    <property type="entry name" value="Periplasmic binding protein-like II"/>
    <property type="match status" value="1"/>
</dbReference>
<keyword evidence="5" id="KW-0653">Protein transport</keyword>
<keyword evidence="3" id="KW-0813">Transport</keyword>
<evidence type="ECO:0000256" key="3">
    <source>
        <dbReference type="ARBA" id="ARBA00022448"/>
    </source>
</evidence>
<keyword evidence="7" id="KW-0449">Lipoprotein</keyword>
<sequence length="555" mass="62506">MRRFIYVLLFVILSSFILTACSGNQDIDSEGTAETPEEETEKVLKLSAPGEIPQISPTMADNDFSFDVINQVFEGLYRLNKDGEPELAIAAEEPEVSEDGKVYTFTLREDATWSDGSAVTAHDFEYAWKKAVNPETGAAYGPQFEEIVASATEILVGDKPVDELGVEALDDLTLKVTLENPVPFFKELLTTATFFPQSEEFVESQGEQYATSSDTTLFNGPFVLEDWESTDSKWTYVKNENYWDKDTVNMDRIEFNVVKDTNTAIQLYENDQLDRVNLDGDFVDKYSTNEEYHTFLTGSSRFLKMNQGKDGETTDLANVNIRKALNMVIDKEEIVNGILNNGSIVSNATVPQGIAKNPDTGEDFRTENGDLVYYDIEEGKSHWEAGLEELGKEELEFDLTTSDSSTNKLIAENLKYQWESNLPGLTINIRSVTPKLSVAANVNQEYELILTGWAGDYQDPLTYLNLFITDSPGNHTGYSNETYDEYVLGSKSNLADKPMERWNALLEAERMLIEDSAVLVPLYQTGTAYLQKDYVKDYITYPVSADNYKWVDIQQ</sequence>
<dbReference type="PROSITE" id="PS50063">
    <property type="entry name" value="BH4_2"/>
    <property type="match status" value="1"/>
</dbReference>
<reference evidence="10 11" key="1">
    <citation type="journal article" date="2016" name="Int. J. Syst. Evol. Microbiol.">
        <title>Oceanobacillus halophilus sp. nov., a novel moderately halophilic bacterium from a hypersaline lake.</title>
        <authorList>
            <person name="Amoozegar M.A."/>
            <person name="Bagheri M."/>
            <person name="Makhdoumi A."/>
            <person name="Nikou M.M."/>
            <person name="Fazeli S.A.S."/>
            <person name="Schumann P."/>
            <person name="Sproer C."/>
            <person name="Sanchez-Porro C."/>
            <person name="Ventosa A."/>
        </authorList>
    </citation>
    <scope>NUCLEOTIDE SEQUENCE [LARGE SCALE GENOMIC DNA]</scope>
    <source>
        <strain evidence="10 11">DSM 23996</strain>
    </source>
</reference>
<protein>
    <submittedName>
        <fullName evidence="10">Peptide ABC transporter substrate-binding protein</fullName>
    </submittedName>
</protein>
<accession>A0A494ZXT3</accession>
<feature type="chain" id="PRO_5038589666" evidence="8">
    <location>
        <begin position="21"/>
        <end position="555"/>
    </location>
</feature>
<dbReference type="PANTHER" id="PTHR30290">
    <property type="entry name" value="PERIPLASMIC BINDING COMPONENT OF ABC TRANSPORTER"/>
    <property type="match status" value="1"/>
</dbReference>
<dbReference type="GO" id="GO:0030288">
    <property type="term" value="C:outer membrane-bounded periplasmic space"/>
    <property type="evidence" value="ECO:0007669"/>
    <property type="project" value="UniProtKB-ARBA"/>
</dbReference>
<dbReference type="GO" id="GO:1904680">
    <property type="term" value="F:peptide transmembrane transporter activity"/>
    <property type="evidence" value="ECO:0007669"/>
    <property type="project" value="TreeGrafter"/>
</dbReference>
<organism evidence="10 11">
    <name type="scientific">Oceanobacillus halophilus</name>
    <dbReference type="NCBI Taxonomy" id="930130"/>
    <lineage>
        <taxon>Bacteria</taxon>
        <taxon>Bacillati</taxon>
        <taxon>Bacillota</taxon>
        <taxon>Bacilli</taxon>
        <taxon>Bacillales</taxon>
        <taxon>Bacillaceae</taxon>
        <taxon>Oceanobacillus</taxon>
    </lineage>
</organism>
<dbReference type="CDD" id="cd08504">
    <property type="entry name" value="PBP2_OppA"/>
    <property type="match status" value="1"/>
</dbReference>
<dbReference type="Gene3D" id="3.10.105.10">
    <property type="entry name" value="Dipeptide-binding Protein, Domain 3"/>
    <property type="match status" value="1"/>
</dbReference>
<comment type="caution">
    <text evidence="10">The sequence shown here is derived from an EMBL/GenBank/DDBJ whole genome shotgun (WGS) entry which is preliminary data.</text>
</comment>
<dbReference type="Gene3D" id="3.40.190.10">
    <property type="entry name" value="Periplasmic binding protein-like II"/>
    <property type="match status" value="1"/>
</dbReference>
<feature type="signal peptide" evidence="8">
    <location>
        <begin position="1"/>
        <end position="20"/>
    </location>
</feature>
<evidence type="ECO:0000256" key="1">
    <source>
        <dbReference type="ARBA" id="ARBA00004193"/>
    </source>
</evidence>
<comment type="similarity">
    <text evidence="2">Belongs to the bacterial solute-binding protein 5 family.</text>
</comment>